<reference evidence="1" key="1">
    <citation type="submission" date="2021-03" db="EMBL/GenBank/DDBJ databases">
        <title>Draft genome sequence of rust myrtle Austropuccinia psidii MF-1, a brazilian biotype.</title>
        <authorList>
            <person name="Quecine M.C."/>
            <person name="Pachon D.M.R."/>
            <person name="Bonatelli M.L."/>
            <person name="Correr F.H."/>
            <person name="Franceschini L.M."/>
            <person name="Leite T.F."/>
            <person name="Margarido G.R.A."/>
            <person name="Almeida C.A."/>
            <person name="Ferrarezi J.A."/>
            <person name="Labate C.A."/>
        </authorList>
    </citation>
    <scope>NUCLEOTIDE SEQUENCE</scope>
    <source>
        <strain evidence="1">MF-1</strain>
    </source>
</reference>
<dbReference type="Proteomes" id="UP000765509">
    <property type="component" value="Unassembled WGS sequence"/>
</dbReference>
<proteinExistence type="predicted"/>
<accession>A0A9Q3CI02</accession>
<evidence type="ECO:0000313" key="2">
    <source>
        <dbReference type="Proteomes" id="UP000765509"/>
    </source>
</evidence>
<sequence>MKNVGKDNYISSLNCFHGNVDLPASSYHDSLEELWDKEEEPEYIEAVMKVSPSAYHHYLDVLSKGKSEKLPLHHAYDNNIELEGSLSPVGVIYSLSEQESETLRA</sequence>
<keyword evidence="2" id="KW-1185">Reference proteome</keyword>
<evidence type="ECO:0000313" key="1">
    <source>
        <dbReference type="EMBL" id="MBW0483455.1"/>
    </source>
</evidence>
<dbReference type="EMBL" id="AVOT02007235">
    <property type="protein sequence ID" value="MBW0483455.1"/>
    <property type="molecule type" value="Genomic_DNA"/>
</dbReference>
<comment type="caution">
    <text evidence="1">The sequence shown here is derived from an EMBL/GenBank/DDBJ whole genome shotgun (WGS) entry which is preliminary data.</text>
</comment>
<dbReference type="AlphaFoldDB" id="A0A9Q3CI02"/>
<name>A0A9Q3CI02_9BASI</name>
<gene>
    <name evidence="1" type="ORF">O181_023170</name>
</gene>
<organism evidence="1 2">
    <name type="scientific">Austropuccinia psidii MF-1</name>
    <dbReference type="NCBI Taxonomy" id="1389203"/>
    <lineage>
        <taxon>Eukaryota</taxon>
        <taxon>Fungi</taxon>
        <taxon>Dikarya</taxon>
        <taxon>Basidiomycota</taxon>
        <taxon>Pucciniomycotina</taxon>
        <taxon>Pucciniomycetes</taxon>
        <taxon>Pucciniales</taxon>
        <taxon>Sphaerophragmiaceae</taxon>
        <taxon>Austropuccinia</taxon>
    </lineage>
</organism>
<protein>
    <submittedName>
        <fullName evidence="1">Uncharacterized protein</fullName>
    </submittedName>
</protein>